<dbReference type="PROSITE" id="PS50113">
    <property type="entry name" value="PAC"/>
    <property type="match status" value="1"/>
</dbReference>
<dbReference type="CDD" id="cd00130">
    <property type="entry name" value="PAS"/>
    <property type="match status" value="2"/>
</dbReference>
<dbReference type="Proteomes" id="UP000482155">
    <property type="component" value="Unassembled WGS sequence"/>
</dbReference>
<comment type="caution">
    <text evidence="8">The sequence shown here is derived from an EMBL/GenBank/DDBJ whole genome shotgun (WGS) entry which is preliminary data.</text>
</comment>
<organism evidence="8 9">
    <name type="scientific">Noviherbaspirillum galbum</name>
    <dbReference type="NCBI Taxonomy" id="2709383"/>
    <lineage>
        <taxon>Bacteria</taxon>
        <taxon>Pseudomonadati</taxon>
        <taxon>Pseudomonadota</taxon>
        <taxon>Betaproteobacteria</taxon>
        <taxon>Burkholderiales</taxon>
        <taxon>Oxalobacteraceae</taxon>
        <taxon>Noviherbaspirillum</taxon>
    </lineage>
</organism>
<dbReference type="PANTHER" id="PTHR43304">
    <property type="entry name" value="PHYTOCHROME-LIKE PROTEIN CPH1"/>
    <property type="match status" value="1"/>
</dbReference>
<keyword evidence="4" id="KW-0808">Transferase</keyword>
<dbReference type="InterPro" id="IPR013655">
    <property type="entry name" value="PAS_fold_3"/>
</dbReference>
<keyword evidence="9" id="KW-1185">Reference proteome</keyword>
<dbReference type="EC" id="2.7.13.3" evidence="2"/>
<evidence type="ECO:0000256" key="1">
    <source>
        <dbReference type="ARBA" id="ARBA00000085"/>
    </source>
</evidence>
<protein>
    <recommendedName>
        <fullName evidence="2">histidine kinase</fullName>
        <ecNumber evidence="2">2.7.13.3</ecNumber>
    </recommendedName>
</protein>
<gene>
    <name evidence="8" type="ORF">G3574_24165</name>
</gene>
<proteinExistence type="predicted"/>
<evidence type="ECO:0000256" key="2">
    <source>
        <dbReference type="ARBA" id="ARBA00012438"/>
    </source>
</evidence>
<evidence type="ECO:0000259" key="7">
    <source>
        <dbReference type="PROSITE" id="PS50113"/>
    </source>
</evidence>
<name>A0A6B3SZK2_9BURK</name>
<keyword evidence="3" id="KW-0597">Phosphoprotein</keyword>
<dbReference type="InterPro" id="IPR052162">
    <property type="entry name" value="Sensor_kinase/Photoreceptor"/>
</dbReference>
<sequence>MAIIDSRSAREVFESSFVFAPIGKALVGLEGQFLKVNKALCDMVGYGEEELLRTSFQQLTHPEDLDNDLAFLSTLQTGRIPSYRTQKRYYHKNRSIIWVEVSVALVRREDGKPHFYVTQVSDISVSKQAEMVGNAFFIHSPDLLAVTTSDGRFVRSNPAWDGQLGWAMDDLAGLHLLALIHPDDRELAVQSHERVRHGEAPARYESRCLTVHGDYRWVEWTTVIRKDLHFYHAGRDCTHRRLAADQLGMITAETREIVDHMPVLMGYWDRNLVTQFLNKPFSAKLGVAPMAAKGVALPALVGVELYRKHERMIRLGLQGHPVSFEQDFPDLRGNMVKTRVSILPQRHGAEGIYIIVTAAEGEAANGGI</sequence>
<dbReference type="InterPro" id="IPR001610">
    <property type="entry name" value="PAC"/>
</dbReference>
<evidence type="ECO:0000259" key="6">
    <source>
        <dbReference type="PROSITE" id="PS50112"/>
    </source>
</evidence>
<evidence type="ECO:0000256" key="3">
    <source>
        <dbReference type="ARBA" id="ARBA00022553"/>
    </source>
</evidence>
<dbReference type="GO" id="GO:0004673">
    <property type="term" value="F:protein histidine kinase activity"/>
    <property type="evidence" value="ECO:0007669"/>
    <property type="project" value="UniProtKB-EC"/>
</dbReference>
<dbReference type="SMART" id="SM00091">
    <property type="entry name" value="PAS"/>
    <property type="match status" value="3"/>
</dbReference>
<evidence type="ECO:0000313" key="9">
    <source>
        <dbReference type="Proteomes" id="UP000482155"/>
    </source>
</evidence>
<feature type="domain" description="PAC" evidence="7">
    <location>
        <begin position="83"/>
        <end position="135"/>
    </location>
</feature>
<dbReference type="InterPro" id="IPR000700">
    <property type="entry name" value="PAS-assoc_C"/>
</dbReference>
<dbReference type="Gene3D" id="3.30.450.20">
    <property type="entry name" value="PAS domain"/>
    <property type="match status" value="3"/>
</dbReference>
<dbReference type="InterPro" id="IPR000014">
    <property type="entry name" value="PAS"/>
</dbReference>
<dbReference type="RefSeq" id="WP_163968097.1">
    <property type="nucleotide sequence ID" value="NZ_JAAIVB010000078.1"/>
</dbReference>
<feature type="domain" description="PAS" evidence="6">
    <location>
        <begin position="144"/>
        <end position="199"/>
    </location>
</feature>
<dbReference type="PROSITE" id="PS50112">
    <property type="entry name" value="PAS"/>
    <property type="match status" value="2"/>
</dbReference>
<dbReference type="AlphaFoldDB" id="A0A6B3SZK2"/>
<dbReference type="InterPro" id="IPR035965">
    <property type="entry name" value="PAS-like_dom_sf"/>
</dbReference>
<evidence type="ECO:0000256" key="4">
    <source>
        <dbReference type="ARBA" id="ARBA00022679"/>
    </source>
</evidence>
<evidence type="ECO:0000313" key="8">
    <source>
        <dbReference type="EMBL" id="NEX64189.1"/>
    </source>
</evidence>
<accession>A0A6B3SZK2</accession>
<dbReference type="SMART" id="SM00086">
    <property type="entry name" value="PAC"/>
    <property type="match status" value="2"/>
</dbReference>
<evidence type="ECO:0000256" key="5">
    <source>
        <dbReference type="ARBA" id="ARBA00022777"/>
    </source>
</evidence>
<dbReference type="SUPFAM" id="SSF55785">
    <property type="entry name" value="PYP-like sensor domain (PAS domain)"/>
    <property type="match status" value="3"/>
</dbReference>
<keyword evidence="5" id="KW-0418">Kinase</keyword>
<feature type="domain" description="PAS" evidence="6">
    <location>
        <begin position="30"/>
        <end position="64"/>
    </location>
</feature>
<comment type="catalytic activity">
    <reaction evidence="1">
        <text>ATP + protein L-histidine = ADP + protein N-phospho-L-histidine.</text>
        <dbReference type="EC" id="2.7.13.3"/>
    </reaction>
</comment>
<dbReference type="NCBIfam" id="TIGR00229">
    <property type="entry name" value="sensory_box"/>
    <property type="match status" value="2"/>
</dbReference>
<dbReference type="Pfam" id="PF08447">
    <property type="entry name" value="PAS_3"/>
    <property type="match status" value="2"/>
</dbReference>
<reference evidence="8 9" key="1">
    <citation type="submission" date="2020-02" db="EMBL/GenBank/DDBJ databases">
        <authorList>
            <person name="Kim M.K."/>
        </authorList>
    </citation>
    <scope>NUCLEOTIDE SEQUENCE [LARGE SCALE GENOMIC DNA]</scope>
    <source>
        <strain evidence="8 9">17J57-3</strain>
    </source>
</reference>
<dbReference type="PANTHER" id="PTHR43304:SF1">
    <property type="entry name" value="PAC DOMAIN-CONTAINING PROTEIN"/>
    <property type="match status" value="1"/>
</dbReference>
<dbReference type="EMBL" id="JAAIVB010000078">
    <property type="protein sequence ID" value="NEX64189.1"/>
    <property type="molecule type" value="Genomic_DNA"/>
</dbReference>